<comment type="caution">
    <text evidence="4">The sequence shown here is derived from an EMBL/GenBank/DDBJ whole genome shotgun (WGS) entry which is preliminary data.</text>
</comment>
<keyword evidence="5" id="KW-1185">Reference proteome</keyword>
<dbReference type="PROSITE" id="PS00028">
    <property type="entry name" value="ZINC_FINGER_C2H2_1"/>
    <property type="match status" value="2"/>
</dbReference>
<feature type="region of interest" description="Disordered" evidence="2">
    <location>
        <begin position="1"/>
        <end position="57"/>
    </location>
</feature>
<evidence type="ECO:0000313" key="5">
    <source>
        <dbReference type="Proteomes" id="UP000070133"/>
    </source>
</evidence>
<feature type="compositionally biased region" description="Polar residues" evidence="2">
    <location>
        <begin position="184"/>
        <end position="197"/>
    </location>
</feature>
<feature type="compositionally biased region" description="Low complexity" evidence="2">
    <location>
        <begin position="1"/>
        <end position="19"/>
    </location>
</feature>
<dbReference type="EMBL" id="LFZN01000001">
    <property type="protein sequence ID" value="KXT07534.1"/>
    <property type="molecule type" value="Genomic_DNA"/>
</dbReference>
<dbReference type="OrthoDB" id="4748970at2759"/>
<keyword evidence="1" id="KW-0862">Zinc</keyword>
<dbReference type="Proteomes" id="UP000070133">
    <property type="component" value="Unassembled WGS sequence"/>
</dbReference>
<dbReference type="Gene3D" id="3.30.160.60">
    <property type="entry name" value="Classic Zinc Finger"/>
    <property type="match status" value="1"/>
</dbReference>
<feature type="domain" description="C2H2-type" evidence="3">
    <location>
        <begin position="226"/>
        <end position="249"/>
    </location>
</feature>
<dbReference type="PROSITE" id="PS50157">
    <property type="entry name" value="ZINC_FINGER_C2H2_2"/>
    <property type="match status" value="1"/>
</dbReference>
<dbReference type="AlphaFoldDB" id="A0A139HYJ5"/>
<sequence>MSFDPSWTQSSSYYSSSTGRHTRSSSRRDSHYTQSTSPLRSNASSHSSQSYDLPSYSGTAPSSLNDFADSFDNSSFAHHSLEYDASQLEDLIKEIHEDAERISRSHRNGGYRPVSLQPDIARTSTQGPAQWQESYIQQNALNESAVYENLLQDIDTPPVTDRLVRVNGASFTRYRQLAPMLRDSNVNSRQSSASRYNTRAETDERSQRVQISRHHVPRRPRNQGLYECETCGQTLGREGDLDRHIQTMHGNTYYRCQGPSCLHQCRRRDRMVAHIRNMHAGDPCGYRVMYRDS</sequence>
<evidence type="ECO:0000313" key="4">
    <source>
        <dbReference type="EMBL" id="KXT07534.1"/>
    </source>
</evidence>
<protein>
    <recommendedName>
        <fullName evidence="3">C2H2-type domain-containing protein</fullName>
    </recommendedName>
</protein>
<dbReference type="SMART" id="SM00355">
    <property type="entry name" value="ZnF_C2H2"/>
    <property type="match status" value="2"/>
</dbReference>
<reference evidence="4 5" key="1">
    <citation type="submission" date="2015-07" db="EMBL/GenBank/DDBJ databases">
        <title>Comparative genomics of the Sigatoka disease complex on banana suggests a link between parallel evolutionary changes in Pseudocercospora fijiensis and Pseudocercospora eumusae and increased virulence on the banana host.</title>
        <authorList>
            <person name="Chang T.-C."/>
            <person name="Salvucci A."/>
            <person name="Crous P.W."/>
            <person name="Stergiopoulos I."/>
        </authorList>
    </citation>
    <scope>NUCLEOTIDE SEQUENCE [LARGE SCALE GENOMIC DNA]</scope>
    <source>
        <strain evidence="4 5">CBS 114824</strain>
    </source>
</reference>
<feature type="region of interest" description="Disordered" evidence="2">
    <location>
        <begin position="184"/>
        <end position="207"/>
    </location>
</feature>
<feature type="compositionally biased region" description="Polar residues" evidence="2">
    <location>
        <begin position="34"/>
        <end position="57"/>
    </location>
</feature>
<dbReference type="EMBL" id="LFZN01000001">
    <property type="protein sequence ID" value="KXT07533.1"/>
    <property type="molecule type" value="Genomic_DNA"/>
</dbReference>
<organism evidence="4 5">
    <name type="scientific">Pseudocercospora eumusae</name>
    <dbReference type="NCBI Taxonomy" id="321146"/>
    <lineage>
        <taxon>Eukaryota</taxon>
        <taxon>Fungi</taxon>
        <taxon>Dikarya</taxon>
        <taxon>Ascomycota</taxon>
        <taxon>Pezizomycotina</taxon>
        <taxon>Dothideomycetes</taxon>
        <taxon>Dothideomycetidae</taxon>
        <taxon>Mycosphaerellales</taxon>
        <taxon>Mycosphaerellaceae</taxon>
        <taxon>Pseudocercospora</taxon>
    </lineage>
</organism>
<keyword evidence="1" id="KW-0863">Zinc-finger</keyword>
<name>A0A139HYJ5_9PEZI</name>
<dbReference type="GO" id="GO:0008270">
    <property type="term" value="F:zinc ion binding"/>
    <property type="evidence" value="ECO:0007669"/>
    <property type="project" value="UniProtKB-KW"/>
</dbReference>
<evidence type="ECO:0000256" key="1">
    <source>
        <dbReference type="PROSITE-ProRule" id="PRU00042"/>
    </source>
</evidence>
<proteinExistence type="predicted"/>
<feature type="compositionally biased region" description="Basic and acidic residues" evidence="2">
    <location>
        <begin position="198"/>
        <end position="207"/>
    </location>
</feature>
<keyword evidence="1" id="KW-0479">Metal-binding</keyword>
<evidence type="ECO:0000256" key="2">
    <source>
        <dbReference type="SAM" id="MobiDB-lite"/>
    </source>
</evidence>
<accession>A0A139HYJ5</accession>
<gene>
    <name evidence="4" type="ORF">AC578_10159</name>
</gene>
<evidence type="ECO:0000259" key="3">
    <source>
        <dbReference type="PROSITE" id="PS50157"/>
    </source>
</evidence>
<dbReference type="InterPro" id="IPR013087">
    <property type="entry name" value="Znf_C2H2_type"/>
</dbReference>
<dbReference type="STRING" id="321146.A0A139HYJ5"/>